<evidence type="ECO:0000256" key="1">
    <source>
        <dbReference type="SAM" id="MobiDB-lite"/>
    </source>
</evidence>
<organism evidence="3">
    <name type="scientific">Amblyomma cajennense</name>
    <name type="common">Cayenne tick</name>
    <name type="synonym">Acarus cajennensis</name>
    <dbReference type="NCBI Taxonomy" id="34607"/>
    <lineage>
        <taxon>Eukaryota</taxon>
        <taxon>Metazoa</taxon>
        <taxon>Ecdysozoa</taxon>
        <taxon>Arthropoda</taxon>
        <taxon>Chelicerata</taxon>
        <taxon>Arachnida</taxon>
        <taxon>Acari</taxon>
        <taxon>Parasitiformes</taxon>
        <taxon>Ixodida</taxon>
        <taxon>Ixodoidea</taxon>
        <taxon>Ixodidae</taxon>
        <taxon>Amblyomminae</taxon>
        <taxon>Amblyomma</taxon>
    </lineage>
</organism>
<feature type="compositionally biased region" description="Basic and acidic residues" evidence="1">
    <location>
        <begin position="66"/>
        <end position="76"/>
    </location>
</feature>
<evidence type="ECO:0000313" key="3">
    <source>
        <dbReference type="EMBL" id="JAC19578.1"/>
    </source>
</evidence>
<accession>A0A023FFV4</accession>
<feature type="non-terminal residue" evidence="3">
    <location>
        <position position="1"/>
    </location>
</feature>
<dbReference type="EMBL" id="GBBK01004904">
    <property type="protein sequence ID" value="JAC19578.1"/>
    <property type="molecule type" value="mRNA"/>
</dbReference>
<protein>
    <submittedName>
        <fullName evidence="3">Putative secreted protein</fullName>
    </submittedName>
</protein>
<sequence>STTMLKIFVFFFLLAIAVRGDDHEGSTDEDDDTDSGDSNHHGGAVAQPRLPTQNNDGGDFEEIPTPEERKENLRST</sequence>
<feature type="region of interest" description="Disordered" evidence="1">
    <location>
        <begin position="22"/>
        <end position="76"/>
    </location>
</feature>
<feature type="chain" id="PRO_5001516626" evidence="2">
    <location>
        <begin position="21"/>
        <end position="76"/>
    </location>
</feature>
<dbReference type="AlphaFoldDB" id="A0A023FFV4"/>
<proteinExistence type="evidence at transcript level"/>
<feature type="signal peptide" evidence="2">
    <location>
        <begin position="1"/>
        <end position="20"/>
    </location>
</feature>
<reference evidence="3" key="1">
    <citation type="submission" date="2014-03" db="EMBL/GenBank/DDBJ databases">
        <title>The sialotranscriptome of Amblyomma triste, Amblyomma parvum and Amblyomma cajennense ticks, uncovered by 454-based RNA-seq.</title>
        <authorList>
            <person name="Garcia G.R."/>
            <person name="Gardinassi L.G."/>
            <person name="Ribeiro J.M."/>
            <person name="Anatriello E."/>
            <person name="Ferreira B.R."/>
            <person name="Moreira H.N."/>
            <person name="Mafra C."/>
            <person name="Olegario M.M."/>
            <person name="Szabo P.J."/>
            <person name="Miranda-Santos I.K."/>
            <person name="Maruyama S.R."/>
        </authorList>
    </citation>
    <scope>NUCLEOTIDE SEQUENCE</scope>
    <source>
        <strain evidence="3">Uberlandia</strain>
        <tissue evidence="3">Salivary glands</tissue>
    </source>
</reference>
<evidence type="ECO:0000256" key="2">
    <source>
        <dbReference type="SAM" id="SignalP"/>
    </source>
</evidence>
<name>A0A023FFV4_AMBCJ</name>
<keyword evidence="2" id="KW-0732">Signal</keyword>